<name>A0A0D7BLY5_9AGAR</name>
<dbReference type="Proteomes" id="UP000054007">
    <property type="component" value="Unassembled WGS sequence"/>
</dbReference>
<evidence type="ECO:0000256" key="1">
    <source>
        <dbReference type="SAM" id="MobiDB-lite"/>
    </source>
</evidence>
<feature type="region of interest" description="Disordered" evidence="1">
    <location>
        <begin position="936"/>
        <end position="995"/>
    </location>
</feature>
<feature type="compositionally biased region" description="Polar residues" evidence="1">
    <location>
        <begin position="1203"/>
        <end position="1212"/>
    </location>
</feature>
<accession>A0A0D7BLY5</accession>
<gene>
    <name evidence="2" type="ORF">CYLTODRAFT_487413</name>
</gene>
<proteinExistence type="predicted"/>
<dbReference type="InterPro" id="IPR016024">
    <property type="entry name" value="ARM-type_fold"/>
</dbReference>
<dbReference type="EMBL" id="KN880457">
    <property type="protein sequence ID" value="KIY71195.1"/>
    <property type="molecule type" value="Genomic_DNA"/>
</dbReference>
<feature type="region of interest" description="Disordered" evidence="1">
    <location>
        <begin position="1028"/>
        <end position="1233"/>
    </location>
</feature>
<dbReference type="SUPFAM" id="SSF48371">
    <property type="entry name" value="ARM repeat"/>
    <property type="match status" value="1"/>
</dbReference>
<reference evidence="2 3" key="1">
    <citation type="journal article" date="2015" name="Fungal Genet. Biol.">
        <title>Evolution of novel wood decay mechanisms in Agaricales revealed by the genome sequences of Fistulina hepatica and Cylindrobasidium torrendii.</title>
        <authorList>
            <person name="Floudas D."/>
            <person name="Held B.W."/>
            <person name="Riley R."/>
            <person name="Nagy L.G."/>
            <person name="Koehler G."/>
            <person name="Ransdell A.S."/>
            <person name="Younus H."/>
            <person name="Chow J."/>
            <person name="Chiniquy J."/>
            <person name="Lipzen A."/>
            <person name="Tritt A."/>
            <person name="Sun H."/>
            <person name="Haridas S."/>
            <person name="LaButti K."/>
            <person name="Ohm R.A."/>
            <person name="Kues U."/>
            <person name="Blanchette R.A."/>
            <person name="Grigoriev I.V."/>
            <person name="Minto R.E."/>
            <person name="Hibbett D.S."/>
        </authorList>
    </citation>
    <scope>NUCLEOTIDE SEQUENCE [LARGE SCALE GENOMIC DNA]</scope>
    <source>
        <strain evidence="2 3">FP15055 ss-10</strain>
    </source>
</reference>
<dbReference type="OrthoDB" id="3259617at2759"/>
<evidence type="ECO:0008006" key="4">
    <source>
        <dbReference type="Google" id="ProtNLM"/>
    </source>
</evidence>
<protein>
    <recommendedName>
        <fullName evidence="4">Telomere-associated protein Rif1 N-terminal domain-containing protein</fullName>
    </recommendedName>
</protein>
<organism evidence="2 3">
    <name type="scientific">Cylindrobasidium torrendii FP15055 ss-10</name>
    <dbReference type="NCBI Taxonomy" id="1314674"/>
    <lineage>
        <taxon>Eukaryota</taxon>
        <taxon>Fungi</taxon>
        <taxon>Dikarya</taxon>
        <taxon>Basidiomycota</taxon>
        <taxon>Agaricomycotina</taxon>
        <taxon>Agaricomycetes</taxon>
        <taxon>Agaricomycetidae</taxon>
        <taxon>Agaricales</taxon>
        <taxon>Marasmiineae</taxon>
        <taxon>Physalacriaceae</taxon>
        <taxon>Cylindrobasidium</taxon>
    </lineage>
</organism>
<feature type="compositionally biased region" description="Acidic residues" evidence="1">
    <location>
        <begin position="1079"/>
        <end position="1094"/>
    </location>
</feature>
<dbReference type="STRING" id="1314674.A0A0D7BLY5"/>
<keyword evidence="3" id="KW-1185">Reference proteome</keyword>
<evidence type="ECO:0000313" key="3">
    <source>
        <dbReference type="Proteomes" id="UP000054007"/>
    </source>
</evidence>
<sequence length="1283" mass="143259">MTSKPRNIPTVKNTTSTSLIQPLKVICDALIKSNNISTSQLLKAYRQLSRSLASDHPDFQDKVKHIEAATELCKGSIAQALIDGVKRLGHPVDVDSAGLSLEDAAKVMKDHFEISLLAIHVVTCISRIPALAGFITHTDHLLAKAVAAVLVTTAPPPDLKSKGQIALLFFLRQNGFKEEAFLAAAEKLSSNMSSILKSSKDDKVRSECLRTVHIICAKHLKLLRSFGKNTYPRILEMALDADSTVHPVALQAILSTAQIKLRTPRTERQGSFTLARAIATFVNTTSSTSTSQDRNARLKMALRPENFRKTARPYWTIPFISALIVISGWTAIAHDISATVFFQLTQAVADTKRASLLHTQLLRCIVFAYDDTFDHRREAGLADKAKSAASILLDHPSGGVGEAVLSVILRRVKEETQMEEMLCALCKMAENGDKDTRKSAVDIFCSALSGRTENLSELPTPESFISPLILSDELANASKTTIENIVERACSLPIKISWQVPSDKIVMHWLELVKTWAVCVKSCLMCGEQVPECLLSTWEIIARVRFNPLRPYQAEEIVQDYSEAVTSLFHMPAEHQCTTLSFLSRWMKANAVLPSSTTRRLAAKLLKVVVAAEWAYCEEAVQAQWAILANDLLAPAASTGTIQLTRLFERVFNKHVALARAMWATLAEIYKANRDPDEKDRVPAEFIQLAYGRWPMEDYELGLWRHCAEDVLGRAGEAWALEILVTEPTEKVSTAHVQRVLLVAMVKGLSFRKLKNPALDAVDDALCQCYPPEKVKPSESHVRAALRLLHILGKQLGDLPLDEMLRVLHRMRDGLSAWLMDDSGIIEIGEHAELVEQLYCVPLDAIRPKHEPSMEFLNTMGEWCVSGLSKRGDEKTRASDVFEAFWKETYHHRQEFRQYPDSIVICLRILHDMGRHFVEDDVPESQFTPLTIVPDSCAEPSTPHQRVRQRVNVSGRGTPSASATPKQTSQKRQREATPTPGPKSKKRTLELDAEEEKEHAVVKKLEFAASPQKRRKLISKGVVIPAFDSGASGKPSQLLTPCPSDGDLSQGVDEFDESGSGVKMPLRKSRVRFPSPPPVEEEQDEEEEVVEEMEMSQSRDCFYPPPEDEEDDDVLQGMEMSQSRDCLYPSSEGNDEEEVAQMAMSQSRDYPPSEEEDEQPEVDMMEMQSQARDDFEKEEEDDEAKSAQLSFVIPDAMPERQESPQQPSSPARANSLPVIASERAPDLRRTQTAPATIDEAWEAVQRAIGHFTAFQLDDAHREKGRGVAWDFMNHFMDRRPPTA</sequence>
<feature type="compositionally biased region" description="Acidic residues" evidence="1">
    <location>
        <begin position="1152"/>
        <end position="1164"/>
    </location>
</feature>
<feature type="compositionally biased region" description="Polar residues" evidence="1">
    <location>
        <begin position="951"/>
        <end position="970"/>
    </location>
</feature>
<evidence type="ECO:0000313" key="2">
    <source>
        <dbReference type="EMBL" id="KIY71195.1"/>
    </source>
</evidence>